<proteinExistence type="predicted"/>
<dbReference type="Gene3D" id="2.60.40.10">
    <property type="entry name" value="Immunoglobulins"/>
    <property type="match status" value="2"/>
</dbReference>
<dbReference type="InterPro" id="IPR003599">
    <property type="entry name" value="Ig_sub"/>
</dbReference>
<dbReference type="GO" id="GO:0007166">
    <property type="term" value="P:cell surface receptor signaling pathway"/>
    <property type="evidence" value="ECO:0007669"/>
    <property type="project" value="TreeGrafter"/>
</dbReference>
<organism evidence="4 5">
    <name type="scientific">Pleuronectes platessa</name>
    <name type="common">European plaice</name>
    <dbReference type="NCBI Taxonomy" id="8262"/>
    <lineage>
        <taxon>Eukaryota</taxon>
        <taxon>Metazoa</taxon>
        <taxon>Chordata</taxon>
        <taxon>Craniata</taxon>
        <taxon>Vertebrata</taxon>
        <taxon>Euteleostomi</taxon>
        <taxon>Actinopterygii</taxon>
        <taxon>Neopterygii</taxon>
        <taxon>Teleostei</taxon>
        <taxon>Neoteleostei</taxon>
        <taxon>Acanthomorphata</taxon>
        <taxon>Carangaria</taxon>
        <taxon>Pleuronectiformes</taxon>
        <taxon>Pleuronectoidei</taxon>
        <taxon>Pleuronectidae</taxon>
        <taxon>Pleuronectes</taxon>
    </lineage>
</organism>
<evidence type="ECO:0000259" key="3">
    <source>
        <dbReference type="PROSITE" id="PS50835"/>
    </source>
</evidence>
<dbReference type="AlphaFoldDB" id="A0A9N7V1R1"/>
<dbReference type="SMART" id="SM00409">
    <property type="entry name" value="IG"/>
    <property type="match status" value="2"/>
</dbReference>
<dbReference type="GO" id="GO:0006955">
    <property type="term" value="P:immune response"/>
    <property type="evidence" value="ECO:0007669"/>
    <property type="project" value="TreeGrafter"/>
</dbReference>
<keyword evidence="1" id="KW-0732">Signal</keyword>
<evidence type="ECO:0000313" key="5">
    <source>
        <dbReference type="Proteomes" id="UP001153269"/>
    </source>
</evidence>
<dbReference type="Pfam" id="PF13927">
    <property type="entry name" value="Ig_3"/>
    <property type="match status" value="1"/>
</dbReference>
<dbReference type="GO" id="GO:0009897">
    <property type="term" value="C:external side of plasma membrane"/>
    <property type="evidence" value="ECO:0007669"/>
    <property type="project" value="TreeGrafter"/>
</dbReference>
<feature type="domain" description="Ig-like" evidence="3">
    <location>
        <begin position="80"/>
        <end position="179"/>
    </location>
</feature>
<dbReference type="InterPro" id="IPR036179">
    <property type="entry name" value="Ig-like_dom_sf"/>
</dbReference>
<dbReference type="GO" id="GO:0004888">
    <property type="term" value="F:transmembrane signaling receptor activity"/>
    <property type="evidence" value="ECO:0007669"/>
    <property type="project" value="TreeGrafter"/>
</dbReference>
<reference evidence="4" key="1">
    <citation type="submission" date="2020-03" db="EMBL/GenBank/DDBJ databases">
        <authorList>
            <person name="Weist P."/>
        </authorList>
    </citation>
    <scope>NUCLEOTIDE SEQUENCE</scope>
</reference>
<evidence type="ECO:0000256" key="2">
    <source>
        <dbReference type="ARBA" id="ARBA00023157"/>
    </source>
</evidence>
<dbReference type="InterPro" id="IPR007110">
    <property type="entry name" value="Ig-like_dom"/>
</dbReference>
<dbReference type="EMBL" id="CADEAL010002574">
    <property type="protein sequence ID" value="CAB1441149.1"/>
    <property type="molecule type" value="Genomic_DNA"/>
</dbReference>
<gene>
    <name evidence="4" type="ORF">PLEPLA_LOCUS28934</name>
</gene>
<dbReference type="PROSITE" id="PS50835">
    <property type="entry name" value="IG_LIKE"/>
    <property type="match status" value="1"/>
</dbReference>
<evidence type="ECO:0000256" key="1">
    <source>
        <dbReference type="ARBA" id="ARBA00022729"/>
    </source>
</evidence>
<accession>A0A9N7V1R1</accession>
<dbReference type="InterPro" id="IPR050488">
    <property type="entry name" value="Ig_Fc_receptor"/>
</dbReference>
<sequence length="323" mass="35140">MSMAESAAPPPVLTVSPSWLTPGASGTLTCGGVPHPTAGWRFYCYEMLPGSDGGTEQNSFVIQDLTESAGYSCRAGRGDPVFYTEYSNTKWVWSGDSGRVILESPVHPVTEGQSVTLSCSWFRRKLDSNISFYKNDELLQSDVRGKLEISAVSKSDEGFYKCERSGVFSPESWMSVTLTPAAPPSANSKNLCCDRLSQSLRTNQSSDPTVHYDEVQLPVYSSLLHGDDCIYESIRGDTEEGAGLGKSNGRGAAPRRPIAIATTACERSPASPKLTMRADAQPLDAGAWDDAGVLSQWRCQRSRTRTSRGGRLSIQCEQQRTVR</sequence>
<dbReference type="PANTHER" id="PTHR11481">
    <property type="entry name" value="IMMUNOGLOBULIN FC RECEPTOR"/>
    <property type="match status" value="1"/>
</dbReference>
<keyword evidence="5" id="KW-1185">Reference proteome</keyword>
<name>A0A9N7V1R1_PLEPL</name>
<keyword evidence="2" id="KW-1015">Disulfide bond</keyword>
<dbReference type="Proteomes" id="UP001153269">
    <property type="component" value="Unassembled WGS sequence"/>
</dbReference>
<evidence type="ECO:0000313" key="4">
    <source>
        <dbReference type="EMBL" id="CAB1441149.1"/>
    </source>
</evidence>
<dbReference type="InterPro" id="IPR013783">
    <property type="entry name" value="Ig-like_fold"/>
</dbReference>
<dbReference type="PANTHER" id="PTHR11481:SF64">
    <property type="entry name" value="FC RECEPTOR-LIKE PROTEIN 4"/>
    <property type="match status" value="1"/>
</dbReference>
<protein>
    <recommendedName>
        <fullName evidence="3">Ig-like domain-containing protein</fullName>
    </recommendedName>
</protein>
<dbReference type="InterPro" id="IPR003598">
    <property type="entry name" value="Ig_sub2"/>
</dbReference>
<comment type="caution">
    <text evidence="4">The sequence shown here is derived from an EMBL/GenBank/DDBJ whole genome shotgun (WGS) entry which is preliminary data.</text>
</comment>
<dbReference type="SMART" id="SM00408">
    <property type="entry name" value="IGc2"/>
    <property type="match status" value="2"/>
</dbReference>
<dbReference type="SUPFAM" id="SSF48726">
    <property type="entry name" value="Immunoglobulin"/>
    <property type="match status" value="2"/>
</dbReference>